<reference evidence="1 2" key="1">
    <citation type="submission" date="2021-06" db="EMBL/GenBank/DDBJ databases">
        <title>Caerostris extrusa draft genome.</title>
        <authorList>
            <person name="Kono N."/>
            <person name="Arakawa K."/>
        </authorList>
    </citation>
    <scope>NUCLEOTIDE SEQUENCE [LARGE SCALE GENOMIC DNA]</scope>
</reference>
<sequence length="111" mass="12722">MLERRGIQHSLSDIDPCSHRLVVSEEFNLPSSELRNELYKHAIQVITSKDLQSRGGGHNVLTLNSSRRVQMPTFGDICYRLWLYNLVYAILTTPNKAEATVKVICEQEYTL</sequence>
<proteinExistence type="predicted"/>
<evidence type="ECO:0000313" key="1">
    <source>
        <dbReference type="EMBL" id="GIX80461.1"/>
    </source>
</evidence>
<keyword evidence="2" id="KW-1185">Reference proteome</keyword>
<dbReference type="AlphaFoldDB" id="A0AAV4N7G2"/>
<dbReference type="Proteomes" id="UP001054945">
    <property type="component" value="Unassembled WGS sequence"/>
</dbReference>
<comment type="caution">
    <text evidence="1">The sequence shown here is derived from an EMBL/GenBank/DDBJ whole genome shotgun (WGS) entry which is preliminary data.</text>
</comment>
<protein>
    <submittedName>
        <fullName evidence="1">Uncharacterized protein</fullName>
    </submittedName>
</protein>
<organism evidence="1 2">
    <name type="scientific">Caerostris extrusa</name>
    <name type="common">Bark spider</name>
    <name type="synonym">Caerostris bankana</name>
    <dbReference type="NCBI Taxonomy" id="172846"/>
    <lineage>
        <taxon>Eukaryota</taxon>
        <taxon>Metazoa</taxon>
        <taxon>Ecdysozoa</taxon>
        <taxon>Arthropoda</taxon>
        <taxon>Chelicerata</taxon>
        <taxon>Arachnida</taxon>
        <taxon>Araneae</taxon>
        <taxon>Araneomorphae</taxon>
        <taxon>Entelegynae</taxon>
        <taxon>Araneoidea</taxon>
        <taxon>Araneidae</taxon>
        <taxon>Caerostris</taxon>
    </lineage>
</organism>
<accession>A0AAV4N7G2</accession>
<name>A0AAV4N7G2_CAEEX</name>
<dbReference type="EMBL" id="BPLR01020595">
    <property type="protein sequence ID" value="GIX80461.1"/>
    <property type="molecule type" value="Genomic_DNA"/>
</dbReference>
<gene>
    <name evidence="1" type="ORF">CEXT_743741</name>
</gene>
<evidence type="ECO:0000313" key="2">
    <source>
        <dbReference type="Proteomes" id="UP001054945"/>
    </source>
</evidence>